<dbReference type="PANTHER" id="PTHR43520:SF5">
    <property type="entry name" value="CATION-TRANSPORTING P-TYPE ATPASE-RELATED"/>
    <property type="match status" value="1"/>
</dbReference>
<dbReference type="NCBIfam" id="TIGR01511">
    <property type="entry name" value="ATPase-IB1_Cu"/>
    <property type="match status" value="1"/>
</dbReference>
<evidence type="ECO:0000256" key="3">
    <source>
        <dbReference type="ARBA" id="ARBA00012517"/>
    </source>
</evidence>
<dbReference type="PROSITE" id="PS01229">
    <property type="entry name" value="COF_2"/>
    <property type="match status" value="1"/>
</dbReference>
<dbReference type="NCBIfam" id="TIGR01494">
    <property type="entry name" value="ATPase_P-type"/>
    <property type="match status" value="1"/>
</dbReference>
<dbReference type="GO" id="GO:0016887">
    <property type="term" value="F:ATP hydrolysis activity"/>
    <property type="evidence" value="ECO:0007669"/>
    <property type="project" value="InterPro"/>
</dbReference>
<dbReference type="GO" id="GO:0140581">
    <property type="term" value="F:P-type monovalent copper transporter activity"/>
    <property type="evidence" value="ECO:0007669"/>
    <property type="project" value="UniProtKB-EC"/>
</dbReference>
<evidence type="ECO:0000256" key="9">
    <source>
        <dbReference type="ARBA" id="ARBA00022741"/>
    </source>
</evidence>
<protein>
    <recommendedName>
        <fullName evidence="3">P-type Cu(+) transporter</fullName>
        <ecNumber evidence="3">7.2.2.8</ecNumber>
    </recommendedName>
</protein>
<dbReference type="EMBL" id="JACJVR010000130">
    <property type="protein sequence ID" value="MBB6695617.1"/>
    <property type="molecule type" value="Genomic_DNA"/>
</dbReference>
<dbReference type="NCBIfam" id="TIGR01525">
    <property type="entry name" value="ATPase-IB_hvy"/>
    <property type="match status" value="1"/>
</dbReference>
<feature type="transmembrane region" description="Helical" evidence="19">
    <location>
        <begin position="373"/>
        <end position="397"/>
    </location>
</feature>
<dbReference type="Proteomes" id="UP000553776">
    <property type="component" value="Unassembled WGS sequence"/>
</dbReference>
<organism evidence="21 22">
    <name type="scientific">Cohnella xylanilytica</name>
    <dbReference type="NCBI Taxonomy" id="557555"/>
    <lineage>
        <taxon>Bacteria</taxon>
        <taxon>Bacillati</taxon>
        <taxon>Bacillota</taxon>
        <taxon>Bacilli</taxon>
        <taxon>Bacillales</taxon>
        <taxon>Paenibacillaceae</taxon>
        <taxon>Cohnella</taxon>
    </lineage>
</organism>
<evidence type="ECO:0000256" key="10">
    <source>
        <dbReference type="ARBA" id="ARBA00022796"/>
    </source>
</evidence>
<dbReference type="PANTHER" id="PTHR43520">
    <property type="entry name" value="ATP7, ISOFORM B"/>
    <property type="match status" value="1"/>
</dbReference>
<dbReference type="GO" id="GO:0005524">
    <property type="term" value="F:ATP binding"/>
    <property type="evidence" value="ECO:0007669"/>
    <property type="project" value="UniProtKB-UniRule"/>
</dbReference>
<evidence type="ECO:0000256" key="4">
    <source>
        <dbReference type="ARBA" id="ARBA00022448"/>
    </source>
</evidence>
<evidence type="ECO:0000256" key="13">
    <source>
        <dbReference type="ARBA" id="ARBA00022967"/>
    </source>
</evidence>
<feature type="domain" description="HMA" evidence="20">
    <location>
        <begin position="2"/>
        <end position="68"/>
    </location>
</feature>
<feature type="transmembrane region" description="Helical" evidence="19">
    <location>
        <begin position="340"/>
        <end position="361"/>
    </location>
</feature>
<feature type="transmembrane region" description="Helical" evidence="19">
    <location>
        <begin position="89"/>
        <end position="107"/>
    </location>
</feature>
<evidence type="ECO:0000256" key="16">
    <source>
        <dbReference type="ARBA" id="ARBA00023065"/>
    </source>
</evidence>
<dbReference type="SUPFAM" id="SSF56784">
    <property type="entry name" value="HAD-like"/>
    <property type="match status" value="1"/>
</dbReference>
<evidence type="ECO:0000256" key="7">
    <source>
        <dbReference type="ARBA" id="ARBA00022692"/>
    </source>
</evidence>
<comment type="caution">
    <text evidence="21">The sequence shown here is derived from an EMBL/GenBank/DDBJ whole genome shotgun (WGS) entry which is preliminary data.</text>
</comment>
<dbReference type="Gene3D" id="3.30.70.100">
    <property type="match status" value="1"/>
</dbReference>
<dbReference type="PRINTS" id="PR00119">
    <property type="entry name" value="CATATPASE"/>
</dbReference>
<keyword evidence="8 19" id="KW-0479">Metal-binding</keyword>
<keyword evidence="14 19" id="KW-1133">Transmembrane helix</keyword>
<dbReference type="Pfam" id="PF00403">
    <property type="entry name" value="HMA"/>
    <property type="match status" value="1"/>
</dbReference>
<dbReference type="InterPro" id="IPR059000">
    <property type="entry name" value="ATPase_P-type_domA"/>
</dbReference>
<keyword evidence="6" id="KW-0597">Phosphoprotein</keyword>
<dbReference type="AlphaFoldDB" id="A0A841U4I5"/>
<dbReference type="InterPro" id="IPR027256">
    <property type="entry name" value="P-typ_ATPase_IB"/>
</dbReference>
<dbReference type="InterPro" id="IPR018303">
    <property type="entry name" value="ATPase_P-typ_P_site"/>
</dbReference>
<accession>A0A841U4I5</accession>
<evidence type="ECO:0000256" key="8">
    <source>
        <dbReference type="ARBA" id="ARBA00022723"/>
    </source>
</evidence>
<keyword evidence="9 19" id="KW-0547">Nucleotide-binding</keyword>
<dbReference type="PROSITE" id="PS01047">
    <property type="entry name" value="HMA_1"/>
    <property type="match status" value="1"/>
</dbReference>
<comment type="similarity">
    <text evidence="2 19">Belongs to the cation transport ATPase (P-type) (TC 3.A.3) family. Type IB subfamily.</text>
</comment>
<evidence type="ECO:0000256" key="15">
    <source>
        <dbReference type="ARBA" id="ARBA00023008"/>
    </source>
</evidence>
<dbReference type="SUPFAM" id="SSF81665">
    <property type="entry name" value="Calcium ATPase, transmembrane domain M"/>
    <property type="match status" value="1"/>
</dbReference>
<dbReference type="InterPro" id="IPR023298">
    <property type="entry name" value="ATPase_P-typ_TM_dom_sf"/>
</dbReference>
<dbReference type="SUPFAM" id="SSF81653">
    <property type="entry name" value="Calcium ATPase, transduction domain A"/>
    <property type="match status" value="1"/>
</dbReference>
<evidence type="ECO:0000256" key="5">
    <source>
        <dbReference type="ARBA" id="ARBA00022475"/>
    </source>
</evidence>
<keyword evidence="12" id="KW-0460">Magnesium</keyword>
<dbReference type="GO" id="GO:0005886">
    <property type="term" value="C:plasma membrane"/>
    <property type="evidence" value="ECO:0007669"/>
    <property type="project" value="UniProtKB-SubCell"/>
</dbReference>
<evidence type="ECO:0000256" key="14">
    <source>
        <dbReference type="ARBA" id="ARBA00022989"/>
    </source>
</evidence>
<gene>
    <name evidence="21" type="ORF">H7B90_29920</name>
</gene>
<feature type="transmembrane region" description="Helical" evidence="19">
    <location>
        <begin position="678"/>
        <end position="697"/>
    </location>
</feature>
<evidence type="ECO:0000313" key="22">
    <source>
        <dbReference type="Proteomes" id="UP000553776"/>
    </source>
</evidence>
<dbReference type="InterPro" id="IPR023214">
    <property type="entry name" value="HAD_sf"/>
</dbReference>
<dbReference type="GO" id="GO:0055070">
    <property type="term" value="P:copper ion homeostasis"/>
    <property type="evidence" value="ECO:0007669"/>
    <property type="project" value="TreeGrafter"/>
</dbReference>
<keyword evidence="15" id="KW-0186">Copper</keyword>
<dbReference type="Gene3D" id="3.40.50.1000">
    <property type="entry name" value="HAD superfamily/HAD-like"/>
    <property type="match status" value="1"/>
</dbReference>
<dbReference type="InterPro" id="IPR036412">
    <property type="entry name" value="HAD-like_sf"/>
</dbReference>
<reference evidence="21 22" key="1">
    <citation type="submission" date="2020-08" db="EMBL/GenBank/DDBJ databases">
        <title>Cohnella phylogeny.</title>
        <authorList>
            <person name="Dunlap C."/>
        </authorList>
    </citation>
    <scope>NUCLEOTIDE SEQUENCE [LARGE SCALE GENOMIC DNA]</scope>
    <source>
        <strain evidence="21 22">DSM 25239</strain>
    </source>
</reference>
<evidence type="ECO:0000256" key="17">
    <source>
        <dbReference type="ARBA" id="ARBA00023136"/>
    </source>
</evidence>
<dbReference type="CDD" id="cd00371">
    <property type="entry name" value="HMA"/>
    <property type="match status" value="1"/>
</dbReference>
<keyword evidence="13" id="KW-1278">Translocase</keyword>
<keyword evidence="17 19" id="KW-0472">Membrane</keyword>
<sequence length="735" mass="78628">METIQLQITGMTCAACSARIEKVVGRMPGVQAVSVSLPLGQASVRLDGKVVRPEQIKGKIEEIGYGAKEELEDARTANRSEIRSYRNRFVLSAMLSLPLLWAMLAHFPPTSVLPVPPLFVSPWFQLALATLLQLYVAYPFYQGAYRAIRARTANMDVLVALGTSISYLYSHRLLFVPADGGETAHGHLYFDTAAMILTSVLLGKLLESIAKGRALKEMGALQSLQARMIRTEGPSGEEWIPAESAAAGMIAVVMPGELMPADGRVVSGRTEIDESFLTGESRLVAKAAGDAVFAGARNLSGAVRVRMSAAGGNTRLAGMIRLVEEAQHSKPVIQRKVDRIAAVAIPVMILCAVAAYIYWALRPDAGEGEALRSAMAVLLVSCPCALGLAAPISILIASGLSAKRGILFKEGRSIERLHQVDRIVLDKTGTLTEGKPSIRAIESPGHPETYVLRLAAALEKKSGHPIALAIAAEAAKRRLLVPDADETKESPGHGVTGIVEGRWAAVGSSGWLRKLGIAVPERADRGKEEEGSVLHVALDGRWIASIAWTDRLRSESEKAVRELSAYGELWMLTGDEEEAAKRIAAEAGISRYRARMLPENKLEVVRNLQAEGRTVAMIGDGANDAAALAAADVGMVMDSGTAAAIEAGDVVLLKGELTKAAQAITISRLTMRNIRQNLGFSLAYNGVMIPFAASGWLDPRVACLSMALSSVIVVCNSLRLTRQLGGTRRADERLA</sequence>
<evidence type="ECO:0000256" key="18">
    <source>
        <dbReference type="ARBA" id="ARBA00049289"/>
    </source>
</evidence>
<keyword evidence="7 19" id="KW-0812">Transmembrane</keyword>
<dbReference type="InterPro" id="IPR036163">
    <property type="entry name" value="HMA_dom_sf"/>
</dbReference>
<evidence type="ECO:0000256" key="11">
    <source>
        <dbReference type="ARBA" id="ARBA00022840"/>
    </source>
</evidence>
<evidence type="ECO:0000256" key="19">
    <source>
        <dbReference type="RuleBase" id="RU362081"/>
    </source>
</evidence>
<dbReference type="InterPro" id="IPR023299">
    <property type="entry name" value="ATPase_P-typ_cyto_dom_N"/>
</dbReference>
<keyword evidence="10" id="KW-0187">Copper transport</keyword>
<comment type="subcellular location">
    <subcellularLocation>
        <location evidence="1">Cell membrane</location>
        <topology evidence="1">Multi-pass membrane protein</topology>
    </subcellularLocation>
</comment>
<feature type="transmembrane region" description="Helical" evidence="19">
    <location>
        <begin position="119"/>
        <end position="141"/>
    </location>
</feature>
<name>A0A841U4I5_9BACL</name>
<dbReference type="InterPro" id="IPR001757">
    <property type="entry name" value="P_typ_ATPase"/>
</dbReference>
<keyword evidence="16" id="KW-0406">Ion transport</keyword>
<dbReference type="EC" id="7.2.2.8" evidence="3"/>
<keyword evidence="4" id="KW-0813">Transport</keyword>
<evidence type="ECO:0000259" key="20">
    <source>
        <dbReference type="PROSITE" id="PS50846"/>
    </source>
</evidence>
<dbReference type="Pfam" id="PF00122">
    <property type="entry name" value="E1-E2_ATPase"/>
    <property type="match status" value="1"/>
</dbReference>
<keyword evidence="5 19" id="KW-1003">Cell membrane</keyword>
<dbReference type="GO" id="GO:0043682">
    <property type="term" value="F:P-type divalent copper transporter activity"/>
    <property type="evidence" value="ECO:0007669"/>
    <property type="project" value="TreeGrafter"/>
</dbReference>
<dbReference type="InterPro" id="IPR008250">
    <property type="entry name" value="ATPase_P-typ_transduc_dom_A_sf"/>
</dbReference>
<keyword evidence="11 19" id="KW-0067">ATP-binding</keyword>
<dbReference type="PRINTS" id="PR00943">
    <property type="entry name" value="CUATPASE"/>
</dbReference>
<dbReference type="GO" id="GO:0005507">
    <property type="term" value="F:copper ion binding"/>
    <property type="evidence" value="ECO:0007669"/>
    <property type="project" value="TreeGrafter"/>
</dbReference>
<keyword evidence="22" id="KW-1185">Reference proteome</keyword>
<evidence type="ECO:0000313" key="21">
    <source>
        <dbReference type="EMBL" id="MBB6695617.1"/>
    </source>
</evidence>
<dbReference type="SUPFAM" id="SSF55008">
    <property type="entry name" value="HMA, heavy metal-associated domain"/>
    <property type="match status" value="1"/>
</dbReference>
<dbReference type="PROSITE" id="PS00154">
    <property type="entry name" value="ATPASE_E1_E2"/>
    <property type="match status" value="1"/>
</dbReference>
<feature type="transmembrane region" description="Helical" evidence="19">
    <location>
        <begin position="703"/>
        <end position="720"/>
    </location>
</feature>
<dbReference type="FunFam" id="3.30.70.100:FF:000005">
    <property type="entry name" value="Copper-exporting P-type ATPase A"/>
    <property type="match status" value="1"/>
</dbReference>
<dbReference type="Pfam" id="PF00702">
    <property type="entry name" value="Hydrolase"/>
    <property type="match status" value="1"/>
</dbReference>
<dbReference type="InterPro" id="IPR017969">
    <property type="entry name" value="Heavy-metal-associated_CS"/>
</dbReference>
<proteinExistence type="inferred from homology"/>
<dbReference type="PROSITE" id="PS50846">
    <property type="entry name" value="HMA_2"/>
    <property type="match status" value="1"/>
</dbReference>
<comment type="catalytic activity">
    <reaction evidence="18">
        <text>Cu(+)(in) + ATP + H2O = Cu(+)(out) + ADP + phosphate + H(+)</text>
        <dbReference type="Rhea" id="RHEA:25792"/>
        <dbReference type="ChEBI" id="CHEBI:15377"/>
        <dbReference type="ChEBI" id="CHEBI:15378"/>
        <dbReference type="ChEBI" id="CHEBI:30616"/>
        <dbReference type="ChEBI" id="CHEBI:43474"/>
        <dbReference type="ChEBI" id="CHEBI:49552"/>
        <dbReference type="ChEBI" id="CHEBI:456216"/>
        <dbReference type="EC" id="7.2.2.8"/>
    </reaction>
</comment>
<dbReference type="Gene3D" id="3.40.1110.10">
    <property type="entry name" value="Calcium-transporting ATPase, cytoplasmic domain N"/>
    <property type="match status" value="1"/>
</dbReference>
<dbReference type="Gene3D" id="2.70.150.10">
    <property type="entry name" value="Calcium-transporting ATPase, cytoplasmic transduction domain A"/>
    <property type="match status" value="1"/>
</dbReference>
<evidence type="ECO:0000256" key="12">
    <source>
        <dbReference type="ARBA" id="ARBA00022842"/>
    </source>
</evidence>
<evidence type="ECO:0000256" key="2">
    <source>
        <dbReference type="ARBA" id="ARBA00006024"/>
    </source>
</evidence>
<evidence type="ECO:0000256" key="1">
    <source>
        <dbReference type="ARBA" id="ARBA00004651"/>
    </source>
</evidence>
<evidence type="ECO:0000256" key="6">
    <source>
        <dbReference type="ARBA" id="ARBA00022553"/>
    </source>
</evidence>
<dbReference type="InterPro" id="IPR006121">
    <property type="entry name" value="HMA_dom"/>
</dbReference>